<accession>A0A9F5J1P4</accession>
<gene>
    <name evidence="7" type="primary">LOC112541121</name>
</gene>
<evidence type="ECO:0000256" key="1">
    <source>
        <dbReference type="ARBA" id="ARBA00004370"/>
    </source>
</evidence>
<dbReference type="Proteomes" id="UP000695026">
    <property type="component" value="Unplaced"/>
</dbReference>
<evidence type="ECO:0000313" key="7">
    <source>
        <dbReference type="RefSeq" id="XP_025024959.1"/>
    </source>
</evidence>
<evidence type="ECO:0000256" key="2">
    <source>
        <dbReference type="ARBA" id="ARBA00023136"/>
    </source>
</evidence>
<proteinExistence type="predicted"/>
<dbReference type="Pfam" id="PF06119">
    <property type="entry name" value="NIDO"/>
    <property type="match status" value="1"/>
</dbReference>
<sequence>MKSKISLILLATIKFGSIAQNTLLYPYGPKYQDRSTPKADDGASPEISISEYFYFYGRKYHSLYVNNNGVVSFGNPVSQFTPDPFPLMDGRAFVAPFWADVDNRITGEVYYRQSQDQGLLQRVTADIHAYFPHETFIATWAFVATWDQVAFYGSLSSKVNTFQAVLTSDGKVSFVMLNYQDIQWISGQASGGDAHTGLEGTPAQAGFNNGDADNYFNIPGSWTPSMINISSTSNVMDPGRWVFEVDVFAVPNGCVYKANFLPLNAIFWSESTCEKKCQCMLDTHTVICQANGCSADEVCAPLHNQSLKYYQLEGKVQGTAPDAPHIEYLHMVVYGQDIVLMTNSTGHVMIGGIKTLLPVILLGGKIRVRKSGFSVKIDTDFGVSVSYTGNQHVEIGVSARYQNATCGLCGTLNENPSDDFSTPNGSIVASVALFARSWQAKNVEDHCGDIQQPSTCPLTKLANYSSSEYCGILEKSPGPFASCAQILPVSSFMEVCLDDVCTSGGNRTVLCNLLHIYAERCQAANITVGQWRGETQCGE</sequence>
<evidence type="ECO:0000313" key="6">
    <source>
        <dbReference type="Proteomes" id="UP000695026"/>
    </source>
</evidence>
<dbReference type="InterPro" id="IPR052749">
    <property type="entry name" value="Alpha-tectorin"/>
</dbReference>
<feature type="signal peptide" evidence="3">
    <location>
        <begin position="1"/>
        <end position="19"/>
    </location>
</feature>
<dbReference type="SMART" id="SM00216">
    <property type="entry name" value="VWD"/>
    <property type="match status" value="1"/>
</dbReference>
<evidence type="ECO:0000256" key="3">
    <source>
        <dbReference type="SAM" id="SignalP"/>
    </source>
</evidence>
<dbReference type="Pfam" id="PF00094">
    <property type="entry name" value="VWD"/>
    <property type="match status" value="1"/>
</dbReference>
<feature type="chain" id="PRO_5039899247" evidence="3">
    <location>
        <begin position="20"/>
        <end position="539"/>
    </location>
</feature>
<feature type="domain" description="VWFD" evidence="5">
    <location>
        <begin position="275"/>
        <end position="448"/>
    </location>
</feature>
<dbReference type="PROSITE" id="PS51220">
    <property type="entry name" value="NIDO"/>
    <property type="match status" value="1"/>
</dbReference>
<dbReference type="RefSeq" id="XP_025024959.1">
    <property type="nucleotide sequence ID" value="XM_025169191.1"/>
</dbReference>
<dbReference type="GO" id="GO:0031012">
    <property type="term" value="C:extracellular matrix"/>
    <property type="evidence" value="ECO:0007669"/>
    <property type="project" value="TreeGrafter"/>
</dbReference>
<comment type="subcellular location">
    <subcellularLocation>
        <location evidence="1">Membrane</location>
    </subcellularLocation>
</comment>
<feature type="domain" description="NIDO" evidence="4">
    <location>
        <begin position="96"/>
        <end position="248"/>
    </location>
</feature>
<dbReference type="SMART" id="SM00539">
    <property type="entry name" value="NIDO"/>
    <property type="match status" value="1"/>
</dbReference>
<dbReference type="PANTHER" id="PTHR46160:SF3">
    <property type="entry name" value="ALPHA-TECTORIN"/>
    <property type="match status" value="1"/>
</dbReference>
<dbReference type="InterPro" id="IPR001846">
    <property type="entry name" value="VWF_type-D"/>
</dbReference>
<name>A0A9F5J1P4_PYTBI</name>
<dbReference type="GeneID" id="112541121"/>
<dbReference type="SMART" id="SM00832">
    <property type="entry name" value="C8"/>
    <property type="match status" value="1"/>
</dbReference>
<dbReference type="GO" id="GO:0016020">
    <property type="term" value="C:membrane"/>
    <property type="evidence" value="ECO:0007669"/>
    <property type="project" value="UniProtKB-SubCell"/>
</dbReference>
<organism evidence="6 7">
    <name type="scientific">Python bivittatus</name>
    <name type="common">Burmese python</name>
    <name type="synonym">Python molurus bivittatus</name>
    <dbReference type="NCBI Taxonomy" id="176946"/>
    <lineage>
        <taxon>Eukaryota</taxon>
        <taxon>Metazoa</taxon>
        <taxon>Chordata</taxon>
        <taxon>Craniata</taxon>
        <taxon>Vertebrata</taxon>
        <taxon>Euteleostomi</taxon>
        <taxon>Lepidosauria</taxon>
        <taxon>Squamata</taxon>
        <taxon>Bifurcata</taxon>
        <taxon>Unidentata</taxon>
        <taxon>Episquamata</taxon>
        <taxon>Toxicofera</taxon>
        <taxon>Serpentes</taxon>
        <taxon>Henophidia</taxon>
        <taxon>Pythonidae</taxon>
        <taxon>Python</taxon>
    </lineage>
</organism>
<dbReference type="OMA" id="VICQANG"/>
<protein>
    <submittedName>
        <fullName evidence="7">Alpha-tectorin-like</fullName>
    </submittedName>
</protein>
<dbReference type="OrthoDB" id="6236007at2759"/>
<dbReference type="PANTHER" id="PTHR46160">
    <property type="entry name" value="ALPHA-TECTORIN-RELATED"/>
    <property type="match status" value="1"/>
</dbReference>
<dbReference type="Pfam" id="PF08742">
    <property type="entry name" value="C8"/>
    <property type="match status" value="1"/>
</dbReference>
<dbReference type="GO" id="GO:0007160">
    <property type="term" value="P:cell-matrix adhesion"/>
    <property type="evidence" value="ECO:0007669"/>
    <property type="project" value="InterPro"/>
</dbReference>
<dbReference type="GO" id="GO:0005201">
    <property type="term" value="F:extracellular matrix structural constituent"/>
    <property type="evidence" value="ECO:0007669"/>
    <property type="project" value="TreeGrafter"/>
</dbReference>
<keyword evidence="2" id="KW-0472">Membrane</keyword>
<reference evidence="7" key="1">
    <citation type="submission" date="2025-08" db="UniProtKB">
        <authorList>
            <consortium name="RefSeq"/>
        </authorList>
    </citation>
    <scope>IDENTIFICATION</scope>
    <source>
        <tissue evidence="7">Liver</tissue>
    </source>
</reference>
<dbReference type="AlphaFoldDB" id="A0A9F5J1P4"/>
<dbReference type="InterPro" id="IPR014853">
    <property type="entry name" value="VWF/SSPO/ZAN-like_Cys-rich_dom"/>
</dbReference>
<dbReference type="KEGG" id="pbi:112541121"/>
<dbReference type="InterPro" id="IPR003886">
    <property type="entry name" value="NIDO_dom"/>
</dbReference>
<evidence type="ECO:0000259" key="5">
    <source>
        <dbReference type="PROSITE" id="PS51233"/>
    </source>
</evidence>
<dbReference type="PROSITE" id="PS51233">
    <property type="entry name" value="VWFD"/>
    <property type="match status" value="1"/>
</dbReference>
<keyword evidence="6" id="KW-1185">Reference proteome</keyword>
<evidence type="ECO:0000259" key="4">
    <source>
        <dbReference type="PROSITE" id="PS51220"/>
    </source>
</evidence>
<keyword evidence="3" id="KW-0732">Signal</keyword>